<dbReference type="InterPro" id="IPR008278">
    <property type="entry name" value="4-PPantetheinyl_Trfase_dom"/>
</dbReference>
<feature type="domain" description="4'-phosphopantetheinyl transferase" evidence="2">
    <location>
        <begin position="6"/>
        <end position="83"/>
    </location>
</feature>
<dbReference type="GO" id="GO:0016740">
    <property type="term" value="F:transferase activity"/>
    <property type="evidence" value="ECO:0007669"/>
    <property type="project" value="UniProtKB-KW"/>
</dbReference>
<name>A0ABT3BPF6_9BACT</name>
<dbReference type="InterPro" id="IPR037143">
    <property type="entry name" value="4-PPantetheinyl_Trfase_dom_sf"/>
</dbReference>
<comment type="caution">
    <text evidence="3">The sequence shown here is derived from an EMBL/GenBank/DDBJ whole genome shotgun (WGS) entry which is preliminary data.</text>
</comment>
<dbReference type="Pfam" id="PF01648">
    <property type="entry name" value="ACPS"/>
    <property type="match status" value="1"/>
</dbReference>
<dbReference type="EMBL" id="JAOXHJ010000003">
    <property type="protein sequence ID" value="MCV3754078.1"/>
    <property type="molecule type" value="Genomic_DNA"/>
</dbReference>
<dbReference type="Gene3D" id="3.90.470.20">
    <property type="entry name" value="4'-phosphopantetheinyl transferase domain"/>
    <property type="match status" value="1"/>
</dbReference>
<evidence type="ECO:0000256" key="1">
    <source>
        <dbReference type="ARBA" id="ARBA00022679"/>
    </source>
</evidence>
<proteinExistence type="predicted"/>
<gene>
    <name evidence="3" type="ORF">OF365_01695</name>
</gene>
<protein>
    <submittedName>
        <fullName evidence="3">4'-phosphopantetheinyl transferase superfamily protein</fullName>
    </submittedName>
</protein>
<dbReference type="SUPFAM" id="SSF56214">
    <property type="entry name" value="4'-phosphopantetheinyl transferase"/>
    <property type="match status" value="1"/>
</dbReference>
<evidence type="ECO:0000313" key="4">
    <source>
        <dbReference type="Proteomes" id="UP001207252"/>
    </source>
</evidence>
<dbReference type="Proteomes" id="UP001207252">
    <property type="component" value="Unassembled WGS sequence"/>
</dbReference>
<organism evidence="3 4">
    <name type="scientific">Ureaplasma zalophigenitalium</name>
    <dbReference type="NCBI Taxonomy" id="907723"/>
    <lineage>
        <taxon>Bacteria</taxon>
        <taxon>Bacillati</taxon>
        <taxon>Mycoplasmatota</taxon>
        <taxon>Mycoplasmoidales</taxon>
        <taxon>Mycoplasmoidaceae</taxon>
        <taxon>Ureaplasma</taxon>
    </lineage>
</organism>
<reference evidence="3 4" key="1">
    <citation type="journal article" date="2020" name="Int. J. Syst. Evol. Microbiol.">
        <title>Ureaplasma miroungigenitalium sp. nov. isolated from northern elephant seals (Mirounga angustirostris) and Ureaplasma zalophigenitalium sp. nov. isolated from California sea lions (Zalophus californianus).</title>
        <authorList>
            <person name="Volokhov D.V."/>
            <person name="Gulland F.M."/>
            <person name="Gao Y."/>
            <person name="Chizhikov V.E."/>
        </authorList>
    </citation>
    <scope>NUCLEOTIDE SEQUENCE [LARGE SCALE GENOMIC DNA]</scope>
    <source>
        <strain evidence="3 4">CSL7644-GEN</strain>
    </source>
</reference>
<sequence length="107" mass="12639">MQIVHGIDLLNLKRPILKNPRLARRIMTDYEFAIYEKHTHPERYLGSLFSCKEAVMKAFYLRYLYDDIEIHIDNGIYLVYLQKKKTDLVLTLSYENNLVMSSVVGII</sequence>
<keyword evidence="1 3" id="KW-0808">Transferase</keyword>
<keyword evidence="4" id="KW-1185">Reference proteome</keyword>
<evidence type="ECO:0000313" key="3">
    <source>
        <dbReference type="EMBL" id="MCV3754078.1"/>
    </source>
</evidence>
<accession>A0ABT3BPF6</accession>
<dbReference type="RefSeq" id="WP_263817882.1">
    <property type="nucleotide sequence ID" value="NZ_JAOXHJ010000003.1"/>
</dbReference>
<evidence type="ECO:0000259" key="2">
    <source>
        <dbReference type="Pfam" id="PF01648"/>
    </source>
</evidence>